<dbReference type="GeneID" id="17320898"/>
<reference evidence="2" key="1">
    <citation type="journal article" date="2013" name="Proc. Natl. Acad. Sci. U.S.A.">
        <title>Genome structure and metabolic features in the red seaweed Chondrus crispus shed light on evolution of the Archaeplastida.</title>
        <authorList>
            <person name="Collen J."/>
            <person name="Porcel B."/>
            <person name="Carre W."/>
            <person name="Ball S.G."/>
            <person name="Chaparro C."/>
            <person name="Tonon T."/>
            <person name="Barbeyron T."/>
            <person name="Michel G."/>
            <person name="Noel B."/>
            <person name="Valentin K."/>
            <person name="Elias M."/>
            <person name="Artiguenave F."/>
            <person name="Arun A."/>
            <person name="Aury J.M."/>
            <person name="Barbosa-Neto J.F."/>
            <person name="Bothwell J.H."/>
            <person name="Bouget F.Y."/>
            <person name="Brillet L."/>
            <person name="Cabello-Hurtado F."/>
            <person name="Capella-Gutierrez S."/>
            <person name="Charrier B."/>
            <person name="Cladiere L."/>
            <person name="Cock J.M."/>
            <person name="Coelho S.M."/>
            <person name="Colleoni C."/>
            <person name="Czjzek M."/>
            <person name="Da Silva C."/>
            <person name="Delage L."/>
            <person name="Denoeud F."/>
            <person name="Deschamps P."/>
            <person name="Dittami S.M."/>
            <person name="Gabaldon T."/>
            <person name="Gachon C.M."/>
            <person name="Groisillier A."/>
            <person name="Herve C."/>
            <person name="Jabbari K."/>
            <person name="Katinka M."/>
            <person name="Kloareg B."/>
            <person name="Kowalczyk N."/>
            <person name="Labadie K."/>
            <person name="Leblanc C."/>
            <person name="Lopez P.J."/>
            <person name="McLachlan D.H."/>
            <person name="Meslet-Cladiere L."/>
            <person name="Moustafa A."/>
            <person name="Nehr Z."/>
            <person name="Nyvall Collen P."/>
            <person name="Panaud O."/>
            <person name="Partensky F."/>
            <person name="Poulain J."/>
            <person name="Rensing S.A."/>
            <person name="Rousvoal S."/>
            <person name="Samson G."/>
            <person name="Symeonidi A."/>
            <person name="Weissenbach J."/>
            <person name="Zambounis A."/>
            <person name="Wincker P."/>
            <person name="Boyen C."/>
        </authorList>
    </citation>
    <scope>NUCLEOTIDE SEQUENCE [LARGE SCALE GENOMIC DNA]</scope>
    <source>
        <strain evidence="2">cv. Stackhouse</strain>
    </source>
</reference>
<sequence length="78" mass="8652">MCSELLVNLLMSNHSTICSASIFTSPQDPKGEKGGGVLLKFMAMARCTRTLSIYVGRFEARRRLWHRLSTALCSDGVM</sequence>
<dbReference type="KEGG" id="ccp:CHC_T00001942001"/>
<dbReference type="AlphaFoldDB" id="R7Q672"/>
<protein>
    <submittedName>
        <fullName evidence="1">Uncharacterized protein</fullName>
    </submittedName>
</protein>
<evidence type="ECO:0000313" key="1">
    <source>
        <dbReference type="EMBL" id="CDF33353.1"/>
    </source>
</evidence>
<keyword evidence="2" id="KW-1185">Reference proteome</keyword>
<dbReference type="EMBL" id="HG001642">
    <property type="protein sequence ID" value="CDF33353.1"/>
    <property type="molecule type" value="Genomic_DNA"/>
</dbReference>
<dbReference type="RefSeq" id="XP_005713156.1">
    <property type="nucleotide sequence ID" value="XM_005713099.1"/>
</dbReference>
<gene>
    <name evidence="1" type="ORF">CHC_T00001942001</name>
</gene>
<dbReference type="Gramene" id="CDF33353">
    <property type="protein sequence ID" value="CDF33353"/>
    <property type="gene ID" value="CHC_T00001942001"/>
</dbReference>
<organism evidence="1 2">
    <name type="scientific">Chondrus crispus</name>
    <name type="common">Carrageen Irish moss</name>
    <name type="synonym">Polymorpha crispa</name>
    <dbReference type="NCBI Taxonomy" id="2769"/>
    <lineage>
        <taxon>Eukaryota</taxon>
        <taxon>Rhodophyta</taxon>
        <taxon>Florideophyceae</taxon>
        <taxon>Rhodymeniophycidae</taxon>
        <taxon>Gigartinales</taxon>
        <taxon>Gigartinaceae</taxon>
        <taxon>Chondrus</taxon>
    </lineage>
</organism>
<proteinExistence type="predicted"/>
<name>R7Q672_CHOCR</name>
<accession>R7Q672</accession>
<dbReference type="Proteomes" id="UP000012073">
    <property type="component" value="Unassembled WGS sequence"/>
</dbReference>
<evidence type="ECO:0000313" key="2">
    <source>
        <dbReference type="Proteomes" id="UP000012073"/>
    </source>
</evidence>